<feature type="domain" description="YjeF N-terminal" evidence="21">
    <location>
        <begin position="16"/>
        <end position="210"/>
    </location>
</feature>
<evidence type="ECO:0000256" key="8">
    <source>
        <dbReference type="ARBA" id="ARBA00022857"/>
    </source>
</evidence>
<gene>
    <name evidence="18" type="primary">nnrE</name>
    <name evidence="17" type="synonym">nnrD</name>
    <name evidence="22" type="ORF">EQG66_10100</name>
</gene>
<feature type="binding site" evidence="17">
    <location>
        <position position="415"/>
    </location>
    <ligand>
        <name>(6S)-NADPHX</name>
        <dbReference type="ChEBI" id="CHEBI:64076"/>
    </ligand>
</feature>
<comment type="function">
    <text evidence="14 19">Bifunctional enzyme that catalyzes the epimerization of the S- and R-forms of NAD(P)HX and the dehydration of the S-form of NAD(P)HX at the expense of ADP, which is converted to AMP. This allows the repair of both epimers of NAD(P)HX, a damaged form of NAD(P)H that is a result of enzymatic or heat-dependent hydration.</text>
</comment>
<keyword evidence="11 18" id="KW-0413">Isomerase</keyword>
<feature type="binding site" evidence="18">
    <location>
        <begin position="124"/>
        <end position="130"/>
    </location>
    <ligand>
        <name>(6S)-NADPHX</name>
        <dbReference type="ChEBI" id="CHEBI:64076"/>
    </ligand>
</feature>
<keyword evidence="13" id="KW-0511">Multifunctional enzyme</keyword>
<evidence type="ECO:0000256" key="11">
    <source>
        <dbReference type="ARBA" id="ARBA00023235"/>
    </source>
</evidence>
<dbReference type="Gene3D" id="3.40.50.10260">
    <property type="entry name" value="YjeF N-terminal domain"/>
    <property type="match status" value="1"/>
</dbReference>
<dbReference type="PIRSF" id="PIRSF017184">
    <property type="entry name" value="Nnr"/>
    <property type="match status" value="1"/>
</dbReference>
<dbReference type="EMBL" id="SBKP01000009">
    <property type="protein sequence ID" value="RXR28390.1"/>
    <property type="molecule type" value="Genomic_DNA"/>
</dbReference>
<dbReference type="PANTHER" id="PTHR12592:SF0">
    <property type="entry name" value="ATP-DEPENDENT (S)-NAD(P)H-HYDRATE DEHYDRATASE"/>
    <property type="match status" value="1"/>
</dbReference>
<feature type="binding site" evidence="18">
    <location>
        <position position="153"/>
    </location>
    <ligand>
        <name>(6S)-NADPHX</name>
        <dbReference type="ChEBI" id="CHEBI:64076"/>
    </ligand>
</feature>
<feature type="binding site" evidence="18">
    <location>
        <position position="120"/>
    </location>
    <ligand>
        <name>K(+)</name>
        <dbReference type="ChEBI" id="CHEBI:29103"/>
    </ligand>
</feature>
<comment type="subunit">
    <text evidence="17">Homotetramer.</text>
</comment>
<evidence type="ECO:0000256" key="10">
    <source>
        <dbReference type="ARBA" id="ARBA00023027"/>
    </source>
</evidence>
<keyword evidence="7 17" id="KW-0067">ATP-binding</keyword>
<evidence type="ECO:0000256" key="6">
    <source>
        <dbReference type="ARBA" id="ARBA00022741"/>
    </source>
</evidence>
<comment type="catalytic activity">
    <reaction evidence="2 18 19">
        <text>(6R)-NADPHX = (6S)-NADPHX</text>
        <dbReference type="Rhea" id="RHEA:32227"/>
        <dbReference type="ChEBI" id="CHEBI:64076"/>
        <dbReference type="ChEBI" id="CHEBI:64077"/>
        <dbReference type="EC" id="5.1.99.6"/>
    </reaction>
</comment>
<comment type="similarity">
    <text evidence="4 19">In the C-terminal section; belongs to the NnrD/CARKD family.</text>
</comment>
<dbReference type="GO" id="GO:0046872">
    <property type="term" value="F:metal ion binding"/>
    <property type="evidence" value="ECO:0007669"/>
    <property type="project" value="UniProtKB-UniRule"/>
</dbReference>
<keyword evidence="10 17" id="KW-0520">NAD</keyword>
<evidence type="ECO:0000256" key="9">
    <source>
        <dbReference type="ARBA" id="ARBA00022958"/>
    </source>
</evidence>
<evidence type="ECO:0000256" key="16">
    <source>
        <dbReference type="ARBA" id="ARBA00049209"/>
    </source>
</evidence>
<keyword evidence="6 17" id="KW-0547">Nucleotide-binding</keyword>
<dbReference type="InterPro" id="IPR030677">
    <property type="entry name" value="Nnr"/>
</dbReference>
<feature type="domain" description="YjeF C-terminal" evidence="20">
    <location>
        <begin position="211"/>
        <end position="469"/>
    </location>
</feature>
<feature type="binding site" evidence="17">
    <location>
        <position position="414"/>
    </location>
    <ligand>
        <name>AMP</name>
        <dbReference type="ChEBI" id="CHEBI:456215"/>
    </ligand>
</feature>
<comment type="catalytic activity">
    <reaction evidence="15 17 19">
        <text>(6S)-NADHX + ADP = AMP + phosphate + NADH + H(+)</text>
        <dbReference type="Rhea" id="RHEA:32223"/>
        <dbReference type="ChEBI" id="CHEBI:15378"/>
        <dbReference type="ChEBI" id="CHEBI:43474"/>
        <dbReference type="ChEBI" id="CHEBI:57945"/>
        <dbReference type="ChEBI" id="CHEBI:64074"/>
        <dbReference type="ChEBI" id="CHEBI:456215"/>
        <dbReference type="ChEBI" id="CHEBI:456216"/>
        <dbReference type="EC" id="4.2.1.136"/>
    </reaction>
</comment>
<evidence type="ECO:0000256" key="1">
    <source>
        <dbReference type="ARBA" id="ARBA00000013"/>
    </source>
</evidence>
<comment type="catalytic activity">
    <reaction evidence="1 18 19">
        <text>(6R)-NADHX = (6S)-NADHX</text>
        <dbReference type="Rhea" id="RHEA:32215"/>
        <dbReference type="ChEBI" id="CHEBI:64074"/>
        <dbReference type="ChEBI" id="CHEBI:64075"/>
        <dbReference type="EC" id="5.1.99.6"/>
    </reaction>
</comment>
<comment type="function">
    <text evidence="18">Catalyzes the epimerization of the S- and R-forms of NAD(P)HX, a damaged form of NAD(P)H that is a result of enzymatic or heat-dependent hydration. This is a prerequisite for the S-specific NAD(P)H-hydrate dehydratase to allow the repair of both epimers of NAD(P)HX.</text>
</comment>
<dbReference type="Gene3D" id="3.40.1190.20">
    <property type="match status" value="1"/>
</dbReference>
<dbReference type="Proteomes" id="UP000290958">
    <property type="component" value="Unassembled WGS sequence"/>
</dbReference>
<comment type="catalytic activity">
    <reaction evidence="16 17 19">
        <text>(6S)-NADPHX + ADP = AMP + phosphate + NADPH + H(+)</text>
        <dbReference type="Rhea" id="RHEA:32235"/>
        <dbReference type="ChEBI" id="CHEBI:15378"/>
        <dbReference type="ChEBI" id="CHEBI:43474"/>
        <dbReference type="ChEBI" id="CHEBI:57783"/>
        <dbReference type="ChEBI" id="CHEBI:64076"/>
        <dbReference type="ChEBI" id="CHEBI:456215"/>
        <dbReference type="ChEBI" id="CHEBI:456216"/>
        <dbReference type="EC" id="4.2.1.136"/>
    </reaction>
</comment>
<feature type="binding site" evidence="18">
    <location>
        <position position="63"/>
    </location>
    <ligand>
        <name>K(+)</name>
        <dbReference type="ChEBI" id="CHEBI:29103"/>
    </ligand>
</feature>
<keyword evidence="23" id="KW-1185">Reference proteome</keyword>
<comment type="caution">
    <text evidence="22">The sequence shown here is derived from an EMBL/GenBank/DDBJ whole genome shotgun (WGS) entry which is preliminary data.</text>
</comment>
<comment type="similarity">
    <text evidence="3 19">In the N-terminal section; belongs to the NnrE/AIBP family.</text>
</comment>
<dbReference type="EC" id="5.1.99.6" evidence="19"/>
<evidence type="ECO:0000256" key="14">
    <source>
        <dbReference type="ARBA" id="ARBA00025153"/>
    </source>
</evidence>
<evidence type="ECO:0000256" key="3">
    <source>
        <dbReference type="ARBA" id="ARBA00006001"/>
    </source>
</evidence>
<proteinExistence type="inferred from homology"/>
<dbReference type="HAMAP" id="MF_01966">
    <property type="entry name" value="NADHX_epimerase"/>
    <property type="match status" value="1"/>
</dbReference>
<feature type="binding site" evidence="17">
    <location>
        <position position="347"/>
    </location>
    <ligand>
        <name>(6S)-NADPHX</name>
        <dbReference type="ChEBI" id="CHEBI:64076"/>
    </ligand>
</feature>
<sequence length="470" mass="48426">MPISDRNAPVLTAAEMRAAEAAVIAGGVPEYALMQRAGKAAAEIIWRAGAKRETLVLCGPGNNGGDGYVIAKALRDYGVPVKVAALADPVTESARQARAEWGGAVEGFFHVETHFAQVVDALFGTGLTRGLEGEVAARLVQLVEASERSYAIDIPSGISTDDGMPLSAVPHFDLCIALGQWKRAHMLRPATGHWRRKHLCDIGIPAPDATLFRLERPRLSPPADDAHKYTRGLVAAVAGEMPGASALAAEAAARGGAGYVRLIGVQSVNRTSHAIVRASMKNEAALSDPRIRALLIGPGLGRGEAGAERLGQALVHSHPVVLDADALWHLAEGAMAALPENAILTPHAGEFAQIFANLSGLDISGTVIELAVTAAQSSGAVVVLKGPTTVVAGPDGRAVVADAAPSWLSTAGTGDVLAGLCAARLAVTGDPFRAAAEAVWLHGEAARLAGPAFLADDLLPYIPAAIAACL</sequence>
<evidence type="ECO:0000256" key="13">
    <source>
        <dbReference type="ARBA" id="ARBA00023268"/>
    </source>
</evidence>
<evidence type="ECO:0000256" key="19">
    <source>
        <dbReference type="PIRNR" id="PIRNR017184"/>
    </source>
</evidence>
<dbReference type="HAMAP" id="MF_01965">
    <property type="entry name" value="NADHX_dehydratase"/>
    <property type="match status" value="1"/>
</dbReference>
<dbReference type="Pfam" id="PF01256">
    <property type="entry name" value="Carb_kinase"/>
    <property type="match status" value="1"/>
</dbReference>
<feature type="binding site" evidence="18">
    <location>
        <begin position="62"/>
        <end position="66"/>
    </location>
    <ligand>
        <name>(6S)-NADPHX</name>
        <dbReference type="ChEBI" id="CHEBI:64076"/>
    </ligand>
</feature>
<dbReference type="SUPFAM" id="SSF53613">
    <property type="entry name" value="Ribokinase-like"/>
    <property type="match status" value="1"/>
</dbReference>
<dbReference type="NCBIfam" id="TIGR00196">
    <property type="entry name" value="yjeF_cterm"/>
    <property type="match status" value="1"/>
</dbReference>
<keyword evidence="5 18" id="KW-0479">Metal-binding</keyword>
<dbReference type="InterPro" id="IPR000631">
    <property type="entry name" value="CARKD"/>
</dbReference>
<dbReference type="CDD" id="cd01171">
    <property type="entry name" value="YXKO-related"/>
    <property type="match status" value="1"/>
</dbReference>
<protein>
    <recommendedName>
        <fullName evidence="19">Bifunctional NAD(P)H-hydrate repair enzyme</fullName>
    </recommendedName>
    <alternativeName>
        <fullName evidence="19">Nicotinamide nucleotide repair protein</fullName>
    </alternativeName>
    <domain>
        <recommendedName>
            <fullName evidence="19">ADP-dependent (S)-NAD(P)H-hydrate dehydratase</fullName>
            <ecNumber evidence="19">4.2.1.136</ecNumber>
        </recommendedName>
        <alternativeName>
            <fullName evidence="19">ADP-dependent NAD(P)HX dehydratase</fullName>
        </alternativeName>
    </domain>
    <domain>
        <recommendedName>
            <fullName evidence="19">NAD(P)H-hydrate epimerase</fullName>
            <ecNumber evidence="19">5.1.99.6</ecNumber>
        </recommendedName>
    </domain>
</protein>
<dbReference type="InterPro" id="IPR036652">
    <property type="entry name" value="YjeF_N_dom_sf"/>
</dbReference>
<dbReference type="NCBIfam" id="TIGR00197">
    <property type="entry name" value="yjeF_nterm"/>
    <property type="match status" value="1"/>
</dbReference>
<dbReference type="EC" id="4.2.1.136" evidence="19"/>
<dbReference type="GO" id="GO:0052855">
    <property type="term" value="F:ADP-dependent NAD(P)H-hydrate dehydratase activity"/>
    <property type="evidence" value="ECO:0007669"/>
    <property type="project" value="UniProtKB-UniRule"/>
</dbReference>
<dbReference type="GO" id="GO:0052856">
    <property type="term" value="F:NAD(P)HX epimerase activity"/>
    <property type="evidence" value="ECO:0007669"/>
    <property type="project" value="UniProtKB-UniRule"/>
</dbReference>
<dbReference type="PANTHER" id="PTHR12592">
    <property type="entry name" value="ATP-DEPENDENT (S)-NAD(P)H-HYDRATE DEHYDRATASE FAMILY MEMBER"/>
    <property type="match status" value="1"/>
</dbReference>
<evidence type="ECO:0000259" key="21">
    <source>
        <dbReference type="PROSITE" id="PS51385"/>
    </source>
</evidence>
<dbReference type="GO" id="GO:0005524">
    <property type="term" value="F:ATP binding"/>
    <property type="evidence" value="ECO:0007669"/>
    <property type="project" value="UniProtKB-UniRule"/>
</dbReference>
<dbReference type="RefSeq" id="WP_129404465.1">
    <property type="nucleotide sequence ID" value="NZ_SBKP01000009.1"/>
</dbReference>
<evidence type="ECO:0000256" key="2">
    <source>
        <dbReference type="ARBA" id="ARBA00000909"/>
    </source>
</evidence>
<organism evidence="22 23">
    <name type="scientific">Sphingobium fluviale</name>
    <dbReference type="NCBI Taxonomy" id="2506423"/>
    <lineage>
        <taxon>Bacteria</taxon>
        <taxon>Pseudomonadati</taxon>
        <taxon>Pseudomonadota</taxon>
        <taxon>Alphaproteobacteria</taxon>
        <taxon>Sphingomonadales</taxon>
        <taxon>Sphingomonadaceae</taxon>
        <taxon>Sphingobium</taxon>
    </lineage>
</organism>
<feature type="binding site" evidence="18">
    <location>
        <position position="156"/>
    </location>
    <ligand>
        <name>K(+)</name>
        <dbReference type="ChEBI" id="CHEBI:29103"/>
    </ligand>
</feature>
<evidence type="ECO:0000256" key="12">
    <source>
        <dbReference type="ARBA" id="ARBA00023239"/>
    </source>
</evidence>
<evidence type="ECO:0000256" key="18">
    <source>
        <dbReference type="HAMAP-Rule" id="MF_01966"/>
    </source>
</evidence>
<dbReference type="GO" id="GO:0110051">
    <property type="term" value="P:metabolite repair"/>
    <property type="evidence" value="ECO:0007669"/>
    <property type="project" value="TreeGrafter"/>
</dbReference>
<dbReference type="Pfam" id="PF03853">
    <property type="entry name" value="YjeF_N"/>
    <property type="match status" value="1"/>
</dbReference>
<evidence type="ECO:0000256" key="15">
    <source>
        <dbReference type="ARBA" id="ARBA00048238"/>
    </source>
</evidence>
<dbReference type="GO" id="GO:0046496">
    <property type="term" value="P:nicotinamide nucleotide metabolic process"/>
    <property type="evidence" value="ECO:0007669"/>
    <property type="project" value="UniProtKB-UniRule"/>
</dbReference>
<reference evidence="23" key="1">
    <citation type="submission" date="2019-01" db="EMBL/GenBank/DDBJ databases">
        <title>Cytophagaceae bacterium strain CAR-16.</title>
        <authorList>
            <person name="Chen W.-M."/>
        </authorList>
    </citation>
    <scope>NUCLEOTIDE SEQUENCE [LARGE SCALE GENOMIC DNA]</scope>
    <source>
        <strain evidence="23">CHR27</strain>
    </source>
</reference>
<feature type="binding site" evidence="17">
    <location>
        <position position="244"/>
    </location>
    <ligand>
        <name>(6S)-NADPHX</name>
        <dbReference type="ChEBI" id="CHEBI:64076"/>
    </ligand>
</feature>
<name>A0A4Q1KGN9_9SPHN</name>
<comment type="caution">
    <text evidence="18">Lacks conserved residue(s) required for the propagation of feature annotation.</text>
</comment>
<evidence type="ECO:0000256" key="17">
    <source>
        <dbReference type="HAMAP-Rule" id="MF_01965"/>
    </source>
</evidence>
<dbReference type="PROSITE" id="PS51383">
    <property type="entry name" value="YJEF_C_3"/>
    <property type="match status" value="1"/>
</dbReference>
<evidence type="ECO:0000256" key="4">
    <source>
        <dbReference type="ARBA" id="ARBA00009524"/>
    </source>
</evidence>
<comment type="cofactor">
    <cofactor evidence="18 19">
        <name>K(+)</name>
        <dbReference type="ChEBI" id="CHEBI:29103"/>
    </cofactor>
    <text evidence="18 19">Binds 1 potassium ion per subunit.</text>
</comment>
<feature type="binding site" evidence="17">
    <location>
        <begin position="385"/>
        <end position="389"/>
    </location>
    <ligand>
        <name>AMP</name>
        <dbReference type="ChEBI" id="CHEBI:456215"/>
    </ligand>
</feature>
<keyword evidence="12 17" id="KW-0456">Lyase</keyword>
<comment type="similarity">
    <text evidence="17">Belongs to the NnrD/CARKD family.</text>
</comment>
<keyword evidence="9 18" id="KW-0630">Potassium</keyword>
<evidence type="ECO:0000313" key="23">
    <source>
        <dbReference type="Proteomes" id="UP000290958"/>
    </source>
</evidence>
<evidence type="ECO:0000256" key="5">
    <source>
        <dbReference type="ARBA" id="ARBA00022723"/>
    </source>
</evidence>
<feature type="binding site" evidence="17">
    <location>
        <position position="299"/>
    </location>
    <ligand>
        <name>(6S)-NADPHX</name>
        <dbReference type="ChEBI" id="CHEBI:64076"/>
    </ligand>
</feature>
<comment type="function">
    <text evidence="17">Catalyzes the dehydration of the S-form of NAD(P)HX at the expense of ADP, which is converted to AMP. Together with NAD(P)HX epimerase, which catalyzes the epimerization of the S- and R-forms, the enzyme allows the repair of both epimers of NAD(P)HX, a damaged form of NAD(P)H that is a result of enzymatic or heat-dependent hydration.</text>
</comment>
<accession>A0A4Q1KGN9</accession>
<evidence type="ECO:0000313" key="22">
    <source>
        <dbReference type="EMBL" id="RXR28390.1"/>
    </source>
</evidence>
<comment type="similarity">
    <text evidence="18">Belongs to the NnrE/AIBP family.</text>
</comment>
<comment type="cofactor">
    <cofactor evidence="17">
        <name>Mg(2+)</name>
        <dbReference type="ChEBI" id="CHEBI:18420"/>
    </cofactor>
</comment>
<dbReference type="OrthoDB" id="9806925at2"/>
<dbReference type="AlphaFoldDB" id="A0A4Q1KGN9"/>
<dbReference type="PROSITE" id="PS51385">
    <property type="entry name" value="YJEF_N"/>
    <property type="match status" value="1"/>
</dbReference>
<evidence type="ECO:0000256" key="7">
    <source>
        <dbReference type="ARBA" id="ARBA00022840"/>
    </source>
</evidence>
<dbReference type="SUPFAM" id="SSF64153">
    <property type="entry name" value="YjeF N-terminal domain-like"/>
    <property type="match status" value="1"/>
</dbReference>
<keyword evidence="8 17" id="KW-0521">NADP</keyword>
<evidence type="ECO:0000259" key="20">
    <source>
        <dbReference type="PROSITE" id="PS51383"/>
    </source>
</evidence>
<dbReference type="InterPro" id="IPR029056">
    <property type="entry name" value="Ribokinase-like"/>
</dbReference>
<dbReference type="InterPro" id="IPR004443">
    <property type="entry name" value="YjeF_N_dom"/>
</dbReference>